<accession>A0A101LZ90</accession>
<gene>
    <name evidence="1" type="ORF">ABT39_MTgene5102</name>
</gene>
<keyword evidence="1" id="KW-0496">Mitochondrion</keyword>
<organism evidence="1">
    <name type="scientific">Picea glauca</name>
    <name type="common">White spruce</name>
    <name type="synonym">Pinus glauca</name>
    <dbReference type="NCBI Taxonomy" id="3330"/>
    <lineage>
        <taxon>Eukaryota</taxon>
        <taxon>Viridiplantae</taxon>
        <taxon>Streptophyta</taxon>
        <taxon>Embryophyta</taxon>
        <taxon>Tracheophyta</taxon>
        <taxon>Spermatophyta</taxon>
        <taxon>Pinopsida</taxon>
        <taxon>Pinidae</taxon>
        <taxon>Conifers I</taxon>
        <taxon>Pinales</taxon>
        <taxon>Pinaceae</taxon>
        <taxon>Picea</taxon>
    </lineage>
</organism>
<reference evidence="1" key="1">
    <citation type="journal article" date="2015" name="Genome Biol. Evol.">
        <title>Organellar Genomes of White Spruce (Picea glauca): Assembly and Annotation.</title>
        <authorList>
            <person name="Jackman S.D."/>
            <person name="Warren R.L."/>
            <person name="Gibb E.A."/>
            <person name="Vandervalk B.P."/>
            <person name="Mohamadi H."/>
            <person name="Chu J."/>
            <person name="Raymond A."/>
            <person name="Pleasance S."/>
            <person name="Coope R."/>
            <person name="Wildung M.R."/>
            <person name="Ritland C.E."/>
            <person name="Bousquet J."/>
            <person name="Jones S.J."/>
            <person name="Bohlmann J."/>
            <person name="Birol I."/>
        </authorList>
    </citation>
    <scope>NUCLEOTIDE SEQUENCE [LARGE SCALE GENOMIC DNA]</scope>
    <source>
        <tissue evidence="1">Flushing bud</tissue>
    </source>
</reference>
<dbReference type="GO" id="GO:0006508">
    <property type="term" value="P:proteolysis"/>
    <property type="evidence" value="ECO:0007669"/>
    <property type="project" value="InterPro"/>
</dbReference>
<dbReference type="CDD" id="cd00303">
    <property type="entry name" value="retropepsin_like"/>
    <property type="match status" value="1"/>
</dbReference>
<dbReference type="GO" id="GO:0004190">
    <property type="term" value="F:aspartic-type endopeptidase activity"/>
    <property type="evidence" value="ECO:0007669"/>
    <property type="project" value="InterPro"/>
</dbReference>
<dbReference type="InterPro" id="IPR001969">
    <property type="entry name" value="Aspartic_peptidase_AS"/>
</dbReference>
<dbReference type="EMBL" id="LKAM01000006">
    <property type="protein sequence ID" value="KUM48106.1"/>
    <property type="molecule type" value="Genomic_DNA"/>
</dbReference>
<dbReference type="PROSITE" id="PS00141">
    <property type="entry name" value="ASP_PROTEASE"/>
    <property type="match status" value="1"/>
</dbReference>
<comment type="caution">
    <text evidence="1">The sequence shown here is derived from an EMBL/GenBank/DDBJ whole genome shotgun (WGS) entry which is preliminary data.</text>
</comment>
<dbReference type="Gene3D" id="2.40.70.10">
    <property type="entry name" value="Acid Proteases"/>
    <property type="match status" value="1"/>
</dbReference>
<dbReference type="AlphaFoldDB" id="A0A101LZ90"/>
<name>A0A101LZ90_PICGL</name>
<proteinExistence type="predicted"/>
<sequence length="94" mass="10324">MTPHNAMLDSGASHNLIPKVVMDQLGLDVTRPYKDIFSFDSRKVKCLGLIKDLVVSLSQIPAKNMVMDVVVADIPPKFGMLLSRSWAAKLKGTL</sequence>
<evidence type="ECO:0000313" key="1">
    <source>
        <dbReference type="EMBL" id="KUM48106.1"/>
    </source>
</evidence>
<protein>
    <submittedName>
        <fullName evidence="1">Uncharacterized protein</fullName>
    </submittedName>
</protein>
<geneLocation type="mitochondrion" evidence="1"/>
<dbReference type="InterPro" id="IPR021109">
    <property type="entry name" value="Peptidase_aspartic_dom_sf"/>
</dbReference>